<keyword evidence="3" id="KW-1185">Reference proteome</keyword>
<sequence length="366" mass="43327">MENLVPNFQNLVIKEKIFTIFQPQNYLQIFAILTYFEPCIKFSKLFGHPKIFYRHFKKNRKFQWSINNSKKIPLTLTFVFELQPYKKIDSVENWFCVKIPNNSLFHRKPPPKFEIKALFRLVMLYTDTKKKKTYIIVKSIHSSLRSESKINFGFIKIIITIIPTKKIVGNKIVYSKPLGRYTIKNTYENTEGNWRIDIMNKVHFMKNGIVGCVTNIVLFNQLVLDKDGLNISCHKTILKYKNKQKKKVLCKSEPQNKVWRYLAYKQFISWINAWTTIGKGNRIVIPSCVIYKIRQTYLEENYRSLFHVDLKTTDTRVFNKTVLKSVLNIRGLTIDTGECFSLESTVIEQPWNLYLQPISFKYNNII</sequence>
<dbReference type="EMBL" id="VYZN01002959">
    <property type="protein sequence ID" value="KAE9521400.1"/>
    <property type="molecule type" value="Genomic_DNA"/>
</dbReference>
<dbReference type="InterPro" id="IPR046815">
    <property type="entry name" value="P2RX7_C"/>
</dbReference>
<comment type="caution">
    <text evidence="2">The sequence shown here is derived from an EMBL/GenBank/DDBJ whole genome shotgun (WGS) entry which is preliminary data.</text>
</comment>
<dbReference type="PANTHER" id="PTHR36981">
    <property type="entry name" value="ZGC:195170"/>
    <property type="match status" value="1"/>
</dbReference>
<dbReference type="OrthoDB" id="6586554at2759"/>
<accession>A0A6G0SSN2</accession>
<feature type="domain" description="P2X purinoreceptor 7 intracellular" evidence="1">
    <location>
        <begin position="212"/>
        <end position="300"/>
    </location>
</feature>
<evidence type="ECO:0000313" key="2">
    <source>
        <dbReference type="EMBL" id="KAE9521400.1"/>
    </source>
</evidence>
<evidence type="ECO:0000259" key="1">
    <source>
        <dbReference type="Pfam" id="PF20478"/>
    </source>
</evidence>
<dbReference type="PANTHER" id="PTHR36981:SF1">
    <property type="entry name" value="P2X PURINORECEPTOR 7 INTRACELLULAR DOMAIN-CONTAINING PROTEIN"/>
    <property type="match status" value="1"/>
</dbReference>
<name>A0A6G0SSN2_APHGL</name>
<dbReference type="AlphaFoldDB" id="A0A6G0SSN2"/>
<dbReference type="Pfam" id="PF20478">
    <property type="entry name" value="P2RX7_C"/>
    <property type="match status" value="1"/>
</dbReference>
<protein>
    <recommendedName>
        <fullName evidence="1">P2X purinoreceptor 7 intracellular domain-containing protein</fullName>
    </recommendedName>
</protein>
<gene>
    <name evidence="2" type="ORF">AGLY_018222</name>
</gene>
<organism evidence="2 3">
    <name type="scientific">Aphis glycines</name>
    <name type="common">Soybean aphid</name>
    <dbReference type="NCBI Taxonomy" id="307491"/>
    <lineage>
        <taxon>Eukaryota</taxon>
        <taxon>Metazoa</taxon>
        <taxon>Ecdysozoa</taxon>
        <taxon>Arthropoda</taxon>
        <taxon>Hexapoda</taxon>
        <taxon>Insecta</taxon>
        <taxon>Pterygota</taxon>
        <taxon>Neoptera</taxon>
        <taxon>Paraneoptera</taxon>
        <taxon>Hemiptera</taxon>
        <taxon>Sternorrhyncha</taxon>
        <taxon>Aphidomorpha</taxon>
        <taxon>Aphidoidea</taxon>
        <taxon>Aphididae</taxon>
        <taxon>Aphidini</taxon>
        <taxon>Aphis</taxon>
        <taxon>Aphis</taxon>
    </lineage>
</organism>
<proteinExistence type="predicted"/>
<evidence type="ECO:0000313" key="3">
    <source>
        <dbReference type="Proteomes" id="UP000475862"/>
    </source>
</evidence>
<reference evidence="2 3" key="1">
    <citation type="submission" date="2019-08" db="EMBL/GenBank/DDBJ databases">
        <title>The genome of the soybean aphid Biotype 1, its phylome, world population structure and adaptation to the North American continent.</title>
        <authorList>
            <person name="Giordano R."/>
            <person name="Donthu R.K."/>
            <person name="Hernandez A.G."/>
            <person name="Wright C.L."/>
            <person name="Zimin A.V."/>
        </authorList>
    </citation>
    <scope>NUCLEOTIDE SEQUENCE [LARGE SCALE GENOMIC DNA]</scope>
    <source>
        <tissue evidence="2">Whole aphids</tissue>
    </source>
</reference>
<dbReference type="Proteomes" id="UP000475862">
    <property type="component" value="Unassembled WGS sequence"/>
</dbReference>